<dbReference type="KEGG" id="mefw:F1737_09510"/>
<sequence>MKEILIQLRCKDDPTQPPLRCPDTGRTVKEVTEDLKTIAEGKGFSLKLQETTDKISERFEESLMAINGLSLEEITPLPDPRKYCGMACSGCGGGDNDSCQQGFYREIPESVLRLAVMKQMKNNL</sequence>
<accession>A0AA97FE78</accession>
<dbReference type="EMBL" id="CP043875">
    <property type="protein sequence ID" value="WOF16907.1"/>
    <property type="molecule type" value="Genomic_DNA"/>
</dbReference>
<organism evidence="1 2">
    <name type="scientific">Methanochimaera problematica</name>
    <dbReference type="NCBI Taxonomy" id="2609417"/>
    <lineage>
        <taxon>Archaea</taxon>
        <taxon>Methanobacteriati</taxon>
        <taxon>Methanobacteriota</taxon>
        <taxon>Stenosarchaea group</taxon>
        <taxon>Methanomicrobia</taxon>
        <taxon>Methanomicrobiales</taxon>
        <taxon>Methanomicrobiaceae</taxon>
        <taxon>Methanochimaera</taxon>
    </lineage>
</organism>
<evidence type="ECO:0000313" key="1">
    <source>
        <dbReference type="EMBL" id="WOF16907.1"/>
    </source>
</evidence>
<dbReference type="GeneID" id="85230402"/>
<dbReference type="AlphaFoldDB" id="A0AA97FE78"/>
<proteinExistence type="predicted"/>
<evidence type="ECO:0000313" key="2">
    <source>
        <dbReference type="Proteomes" id="UP001301797"/>
    </source>
</evidence>
<dbReference type="Proteomes" id="UP001301797">
    <property type="component" value="Chromosome"/>
</dbReference>
<protein>
    <submittedName>
        <fullName evidence="1">DUF2703 domain-containing protein</fullName>
    </submittedName>
</protein>
<dbReference type="RefSeq" id="WP_317136345.1">
    <property type="nucleotide sequence ID" value="NZ_CP043875.1"/>
</dbReference>
<name>A0AA97FE78_9EURY</name>
<gene>
    <name evidence="1" type="ORF">F1737_09510</name>
</gene>
<reference evidence="1 2" key="1">
    <citation type="submission" date="2019-09" db="EMBL/GenBank/DDBJ databases">
        <title>The complete genome of Methanoplanus sp. FWC-SCC4.</title>
        <authorList>
            <person name="Chen S.-C."/>
            <person name="Zhou Y.-Z."/>
            <person name="Lai M.-C."/>
        </authorList>
    </citation>
    <scope>NUCLEOTIDE SEQUENCE [LARGE SCALE GENOMIC DNA]</scope>
    <source>
        <strain evidence="1 2">FWC-SCC4</strain>
    </source>
</reference>
<keyword evidence="2" id="KW-1185">Reference proteome</keyword>